<dbReference type="EMBL" id="MT141531">
    <property type="protein sequence ID" value="QJA65065.1"/>
    <property type="molecule type" value="Genomic_DNA"/>
</dbReference>
<protein>
    <submittedName>
        <fullName evidence="2">Uncharacterized protein</fullName>
    </submittedName>
</protein>
<dbReference type="EMBL" id="MT144609">
    <property type="protein sequence ID" value="QJA43566.1"/>
    <property type="molecule type" value="Genomic_DNA"/>
</dbReference>
<name>A0A6H1ZFS1_9ZZZZ</name>
<organism evidence="2">
    <name type="scientific">viral metagenome</name>
    <dbReference type="NCBI Taxonomy" id="1070528"/>
    <lineage>
        <taxon>unclassified sequences</taxon>
        <taxon>metagenomes</taxon>
        <taxon>organismal metagenomes</taxon>
    </lineage>
</organism>
<reference evidence="2" key="1">
    <citation type="submission" date="2020-03" db="EMBL/GenBank/DDBJ databases">
        <title>The deep terrestrial virosphere.</title>
        <authorList>
            <person name="Holmfeldt K."/>
            <person name="Nilsson E."/>
            <person name="Simone D."/>
            <person name="Lopez-Fernandez M."/>
            <person name="Wu X."/>
            <person name="de Brujin I."/>
            <person name="Lundin D."/>
            <person name="Andersson A."/>
            <person name="Bertilsson S."/>
            <person name="Dopson M."/>
        </authorList>
    </citation>
    <scope>NUCLEOTIDE SEQUENCE</scope>
    <source>
        <strain evidence="3">MM415B00439</strain>
        <strain evidence="2">TM448A00343</strain>
        <strain evidence="1">TM448B00310</strain>
    </source>
</reference>
<dbReference type="AlphaFoldDB" id="A0A6H1ZFS1"/>
<evidence type="ECO:0000313" key="2">
    <source>
        <dbReference type="EMBL" id="QJA46271.1"/>
    </source>
</evidence>
<evidence type="ECO:0000313" key="3">
    <source>
        <dbReference type="EMBL" id="QJA65065.1"/>
    </source>
</evidence>
<gene>
    <name evidence="3" type="ORF">MM415B00439_0021</name>
    <name evidence="2" type="ORF">TM448A00343_0023</name>
    <name evidence="1" type="ORF">TM448B00310_0003</name>
</gene>
<accession>A0A6H1ZFS1</accession>
<sequence>MKIGIKREEAKMRNKLEPMKLTFTSFRDSIDLDGLKVSIDKHAPRLCSYPTLTYLVMPMTRSLSRDNMERICCSILDNNWELIKDFIEEIYEFGIRRIVLCDWATREQITHGKFCAAGIIGKYVMDKADRDNEFQFAIELEYRDGREVL</sequence>
<proteinExistence type="predicted"/>
<dbReference type="EMBL" id="MT144006">
    <property type="protein sequence ID" value="QJA46271.1"/>
    <property type="molecule type" value="Genomic_DNA"/>
</dbReference>
<evidence type="ECO:0000313" key="1">
    <source>
        <dbReference type="EMBL" id="QJA43566.1"/>
    </source>
</evidence>